<protein>
    <submittedName>
        <fullName evidence="5">27053_t:CDS:1</fullName>
    </submittedName>
</protein>
<feature type="non-terminal residue" evidence="5">
    <location>
        <position position="213"/>
    </location>
</feature>
<dbReference type="PANTHER" id="PTHR45789">
    <property type="entry name" value="FI18025P1"/>
    <property type="match status" value="1"/>
</dbReference>
<dbReference type="SUPFAM" id="SSF47095">
    <property type="entry name" value="HMG-box"/>
    <property type="match status" value="1"/>
</dbReference>
<evidence type="ECO:0000313" key="5">
    <source>
        <dbReference type="EMBL" id="CAG8789993.1"/>
    </source>
</evidence>
<dbReference type="GO" id="GO:0000981">
    <property type="term" value="F:DNA-binding transcription factor activity, RNA polymerase II-specific"/>
    <property type="evidence" value="ECO:0007669"/>
    <property type="project" value="TreeGrafter"/>
</dbReference>
<evidence type="ECO:0000313" key="6">
    <source>
        <dbReference type="Proteomes" id="UP000789405"/>
    </source>
</evidence>
<dbReference type="AlphaFoldDB" id="A0A9N9JQY2"/>
<dbReference type="OrthoDB" id="2441001at2759"/>
<name>A0A9N9JQY2_9GLOM</name>
<evidence type="ECO:0000259" key="4">
    <source>
        <dbReference type="PROSITE" id="PS50118"/>
    </source>
</evidence>
<keyword evidence="2 3" id="KW-0539">Nucleus</keyword>
<dbReference type="InterPro" id="IPR051356">
    <property type="entry name" value="SOX/SOX-like_TF"/>
</dbReference>
<dbReference type="Proteomes" id="UP000789405">
    <property type="component" value="Unassembled WGS sequence"/>
</dbReference>
<dbReference type="PROSITE" id="PS50118">
    <property type="entry name" value="HMG_BOX_2"/>
    <property type="match status" value="1"/>
</dbReference>
<dbReference type="InterPro" id="IPR009071">
    <property type="entry name" value="HMG_box_dom"/>
</dbReference>
<proteinExistence type="predicted"/>
<dbReference type="InterPro" id="IPR036910">
    <property type="entry name" value="HMG_box_dom_sf"/>
</dbReference>
<gene>
    <name evidence="5" type="ORF">DERYTH_LOCUS21214</name>
</gene>
<evidence type="ECO:0000256" key="3">
    <source>
        <dbReference type="PROSITE-ProRule" id="PRU00267"/>
    </source>
</evidence>
<dbReference type="GO" id="GO:0005634">
    <property type="term" value="C:nucleus"/>
    <property type="evidence" value="ECO:0007669"/>
    <property type="project" value="UniProtKB-UniRule"/>
</dbReference>
<accession>A0A9N9JQY2</accession>
<dbReference type="SMART" id="SM00398">
    <property type="entry name" value="HMG"/>
    <property type="match status" value="1"/>
</dbReference>
<evidence type="ECO:0000256" key="1">
    <source>
        <dbReference type="ARBA" id="ARBA00023125"/>
    </source>
</evidence>
<dbReference type="Gene3D" id="1.10.30.10">
    <property type="entry name" value="High mobility group box domain"/>
    <property type="match status" value="1"/>
</dbReference>
<feature type="DNA-binding region" description="HMG box" evidence="3">
    <location>
        <begin position="51"/>
        <end position="123"/>
    </location>
</feature>
<dbReference type="PANTHER" id="PTHR45789:SF2">
    <property type="entry name" value="FI18025P1"/>
    <property type="match status" value="1"/>
</dbReference>
<keyword evidence="1 3" id="KW-0238">DNA-binding</keyword>
<evidence type="ECO:0000256" key="2">
    <source>
        <dbReference type="ARBA" id="ARBA00023242"/>
    </source>
</evidence>
<dbReference type="Pfam" id="PF00505">
    <property type="entry name" value="HMG_box"/>
    <property type="match status" value="1"/>
</dbReference>
<keyword evidence="6" id="KW-1185">Reference proteome</keyword>
<dbReference type="EMBL" id="CAJVPY010026597">
    <property type="protein sequence ID" value="CAG8789993.1"/>
    <property type="molecule type" value="Genomic_DNA"/>
</dbReference>
<feature type="non-terminal residue" evidence="5">
    <location>
        <position position="1"/>
    </location>
</feature>
<reference evidence="5" key="1">
    <citation type="submission" date="2021-06" db="EMBL/GenBank/DDBJ databases">
        <authorList>
            <person name="Kallberg Y."/>
            <person name="Tangrot J."/>
            <person name="Rosling A."/>
        </authorList>
    </citation>
    <scope>NUCLEOTIDE SEQUENCE</scope>
    <source>
        <strain evidence="5">MA453B</strain>
    </source>
</reference>
<feature type="domain" description="HMG box" evidence="4">
    <location>
        <begin position="51"/>
        <end position="123"/>
    </location>
</feature>
<dbReference type="GO" id="GO:0000978">
    <property type="term" value="F:RNA polymerase II cis-regulatory region sequence-specific DNA binding"/>
    <property type="evidence" value="ECO:0007669"/>
    <property type="project" value="TreeGrafter"/>
</dbReference>
<sequence>TGPSSCVNRSFENVYIINGEQPHTVQVPYSLTLNVEELISPSSRSENTGKPPRPQNSFFLFRRDFEAKQRLLHKKKEETIYSKIISPLAADEWSKLSPLERVYFKELEQEALKKHSDLYPDYKYRPKKKKKDPNVGLTFVASQLEIPTPVNCTSDIMHNSNSNAFDKEEQYFDYNYNNHTPLTNDYNFDILEHVSFSTPLFETDDINNCNYFS</sequence>
<comment type="caution">
    <text evidence="5">The sequence shown here is derived from an EMBL/GenBank/DDBJ whole genome shotgun (WGS) entry which is preliminary data.</text>
</comment>
<organism evidence="5 6">
    <name type="scientific">Dentiscutata erythropus</name>
    <dbReference type="NCBI Taxonomy" id="1348616"/>
    <lineage>
        <taxon>Eukaryota</taxon>
        <taxon>Fungi</taxon>
        <taxon>Fungi incertae sedis</taxon>
        <taxon>Mucoromycota</taxon>
        <taxon>Glomeromycotina</taxon>
        <taxon>Glomeromycetes</taxon>
        <taxon>Diversisporales</taxon>
        <taxon>Gigasporaceae</taxon>
        <taxon>Dentiscutata</taxon>
    </lineage>
</organism>